<keyword evidence="2" id="KW-0472">Membrane</keyword>
<name>A0A6G7YQ99_9SPHN</name>
<dbReference type="EMBL" id="CP049869">
    <property type="protein sequence ID" value="QIK78911.1"/>
    <property type="molecule type" value="Genomic_DNA"/>
</dbReference>
<sequence length="62" mass="6925">MDEGLWTSVTIVGAAILGIVMLWVVLKNRKATRGPSNDRAEAATHNLYEQEEQRRREGTDGL</sequence>
<accession>A0A6G7YQ99</accession>
<evidence type="ECO:0000313" key="4">
    <source>
        <dbReference type="Proteomes" id="UP000503222"/>
    </source>
</evidence>
<proteinExistence type="predicted"/>
<feature type="compositionally biased region" description="Basic and acidic residues" evidence="1">
    <location>
        <begin position="51"/>
        <end position="62"/>
    </location>
</feature>
<feature type="region of interest" description="Disordered" evidence="1">
    <location>
        <begin position="31"/>
        <end position="62"/>
    </location>
</feature>
<gene>
    <name evidence="3" type="ORF">G7077_08385</name>
</gene>
<protein>
    <submittedName>
        <fullName evidence="3">Uncharacterized protein</fullName>
    </submittedName>
</protein>
<dbReference type="Proteomes" id="UP000503222">
    <property type="component" value="Chromosome"/>
</dbReference>
<dbReference type="AlphaFoldDB" id="A0A6G7YQ99"/>
<reference evidence="3 4" key="1">
    <citation type="submission" date="2020-03" db="EMBL/GenBank/DDBJ databases">
        <title>Sphingomonas sp. nov., isolated from fish.</title>
        <authorList>
            <person name="Hyun D.-W."/>
            <person name="Bae J.-W."/>
        </authorList>
    </citation>
    <scope>NUCLEOTIDE SEQUENCE [LARGE SCALE GENOMIC DNA]</scope>
    <source>
        <strain evidence="3 4">HDW15B</strain>
    </source>
</reference>
<keyword evidence="2" id="KW-0812">Transmembrane</keyword>
<keyword evidence="2" id="KW-1133">Transmembrane helix</keyword>
<keyword evidence="4" id="KW-1185">Reference proteome</keyword>
<feature type="transmembrane region" description="Helical" evidence="2">
    <location>
        <begin position="6"/>
        <end position="26"/>
    </location>
</feature>
<evidence type="ECO:0000313" key="3">
    <source>
        <dbReference type="EMBL" id="QIK78911.1"/>
    </source>
</evidence>
<dbReference type="RefSeq" id="WP_166411302.1">
    <property type="nucleotide sequence ID" value="NZ_CP049869.1"/>
</dbReference>
<dbReference type="KEGG" id="spii:G7077_08385"/>
<evidence type="ECO:0000256" key="2">
    <source>
        <dbReference type="SAM" id="Phobius"/>
    </source>
</evidence>
<evidence type="ECO:0000256" key="1">
    <source>
        <dbReference type="SAM" id="MobiDB-lite"/>
    </source>
</evidence>
<organism evidence="3 4">
    <name type="scientific">Sphingomonas piscis</name>
    <dbReference type="NCBI Taxonomy" id="2714943"/>
    <lineage>
        <taxon>Bacteria</taxon>
        <taxon>Pseudomonadati</taxon>
        <taxon>Pseudomonadota</taxon>
        <taxon>Alphaproteobacteria</taxon>
        <taxon>Sphingomonadales</taxon>
        <taxon>Sphingomonadaceae</taxon>
        <taxon>Sphingomonas</taxon>
    </lineage>
</organism>